<dbReference type="Proteomes" id="UP000318995">
    <property type="component" value="Unassembled WGS sequence"/>
</dbReference>
<evidence type="ECO:0000313" key="1">
    <source>
        <dbReference type="EMBL" id="TWT46694.1"/>
    </source>
</evidence>
<name>A0A5C5W7Y5_9BACT</name>
<proteinExistence type="predicted"/>
<organism evidence="1 2">
    <name type="scientific">Botrimarina hoheduenensis</name>
    <dbReference type="NCBI Taxonomy" id="2528000"/>
    <lineage>
        <taxon>Bacteria</taxon>
        <taxon>Pseudomonadati</taxon>
        <taxon>Planctomycetota</taxon>
        <taxon>Planctomycetia</taxon>
        <taxon>Pirellulales</taxon>
        <taxon>Lacipirellulaceae</taxon>
        <taxon>Botrimarina</taxon>
    </lineage>
</organism>
<dbReference type="SUPFAM" id="SSF55486">
    <property type="entry name" value="Metalloproteases ('zincins'), catalytic domain"/>
    <property type="match status" value="1"/>
</dbReference>
<sequence>MRISNSQPRSLRTPLALIAVVCAVAPGWAFSLIAPGGPAELIGQPDNYYSYDPGVITWKMTSDFKTEFNNTVLQNQVRAAFDEWESASIDPTRRTAHRYQWTRNNGYQPVVDLKSVLIHEIGHSIGFQHADAAWFNEQGNTGSPWNRNYRYVGGSLTAAAPLGGEIMNEGNAPGFLPSQKPPKGIPGGAYWRTVSKDEIAGLDYMYGAPLNFVEVGANEEAMITVSTFVGSGGSNLGVAGPDTSTARSPGNAAAGRRILTSTVGISDNASIEVGVMPRTSNWHFTNNSGVALEALSVRAEGTSLRTALSTFSNGSNRFNTYQPSNAFQLHGFETRSHQFFDPSGGSIPSGQGTNFGFQLDVWDWTVSAVTGRSTQGDIVPLSVVSLMGWNHGGFESPDAPSEGIVLPGDLAGLSGSTHDPAEDGFSTTQGEWRSLAEGFRIVASDAPGTLTELGFASVAGLGLTGDDLSPATLRRLDDAGDLVRLGINPMQLVGGEDLVVVTDGLVDDLPQDLMQSGDFLLLPDRRFGAALGAGEVLVYARTTGAAGEAWSFSLLNEAPIVGGQVPEPSALGLVALALMAATPRRRCS</sequence>
<dbReference type="AlphaFoldDB" id="A0A5C5W7Y5"/>
<protein>
    <recommendedName>
        <fullName evidence="3">Matrixin</fullName>
    </recommendedName>
</protein>
<accession>A0A5C5W7Y5</accession>
<evidence type="ECO:0000313" key="2">
    <source>
        <dbReference type="Proteomes" id="UP000318995"/>
    </source>
</evidence>
<dbReference type="InterPro" id="IPR024079">
    <property type="entry name" value="MetalloPept_cat_dom_sf"/>
</dbReference>
<keyword evidence="2" id="KW-1185">Reference proteome</keyword>
<gene>
    <name evidence="1" type="ORF">Pla111_17950</name>
</gene>
<comment type="caution">
    <text evidence="1">The sequence shown here is derived from an EMBL/GenBank/DDBJ whole genome shotgun (WGS) entry which is preliminary data.</text>
</comment>
<reference evidence="1 2" key="1">
    <citation type="submission" date="2019-02" db="EMBL/GenBank/DDBJ databases">
        <title>Deep-cultivation of Planctomycetes and their phenomic and genomic characterization uncovers novel biology.</title>
        <authorList>
            <person name="Wiegand S."/>
            <person name="Jogler M."/>
            <person name="Boedeker C."/>
            <person name="Pinto D."/>
            <person name="Vollmers J."/>
            <person name="Rivas-Marin E."/>
            <person name="Kohn T."/>
            <person name="Peeters S.H."/>
            <person name="Heuer A."/>
            <person name="Rast P."/>
            <person name="Oberbeckmann S."/>
            <person name="Bunk B."/>
            <person name="Jeske O."/>
            <person name="Meyerdierks A."/>
            <person name="Storesund J.E."/>
            <person name="Kallscheuer N."/>
            <person name="Luecker S."/>
            <person name="Lage O.M."/>
            <person name="Pohl T."/>
            <person name="Merkel B.J."/>
            <person name="Hornburger P."/>
            <person name="Mueller R.-W."/>
            <person name="Bruemmer F."/>
            <person name="Labrenz M."/>
            <person name="Spormann A.M."/>
            <person name="Op Den Camp H."/>
            <person name="Overmann J."/>
            <person name="Amann R."/>
            <person name="Jetten M.S.M."/>
            <person name="Mascher T."/>
            <person name="Medema M.H."/>
            <person name="Devos D.P."/>
            <person name="Kaster A.-K."/>
            <person name="Ovreas L."/>
            <person name="Rohde M."/>
            <person name="Galperin M.Y."/>
            <person name="Jogler C."/>
        </authorList>
    </citation>
    <scope>NUCLEOTIDE SEQUENCE [LARGE SCALE GENOMIC DNA]</scope>
    <source>
        <strain evidence="1 2">Pla111</strain>
    </source>
</reference>
<dbReference type="EMBL" id="SJPH01000003">
    <property type="protein sequence ID" value="TWT46694.1"/>
    <property type="molecule type" value="Genomic_DNA"/>
</dbReference>
<evidence type="ECO:0008006" key="3">
    <source>
        <dbReference type="Google" id="ProtNLM"/>
    </source>
</evidence>
<dbReference type="Gene3D" id="3.40.390.10">
    <property type="entry name" value="Collagenase (Catalytic Domain)"/>
    <property type="match status" value="1"/>
</dbReference>
<dbReference type="RefSeq" id="WP_146573407.1">
    <property type="nucleotide sequence ID" value="NZ_SJPH01000003.1"/>
</dbReference>
<dbReference type="OrthoDB" id="259096at2"/>
<dbReference type="GO" id="GO:0008237">
    <property type="term" value="F:metallopeptidase activity"/>
    <property type="evidence" value="ECO:0007669"/>
    <property type="project" value="InterPro"/>
</dbReference>